<feature type="transmembrane region" description="Helical" evidence="1">
    <location>
        <begin position="30"/>
        <end position="50"/>
    </location>
</feature>
<keyword evidence="1" id="KW-0812">Transmembrane</keyword>
<dbReference type="Proteomes" id="UP000029392">
    <property type="component" value="Unassembled WGS sequence"/>
</dbReference>
<keyword evidence="1" id="KW-0472">Membrane</keyword>
<evidence type="ECO:0000313" key="4">
    <source>
        <dbReference type="Proteomes" id="UP000029392"/>
    </source>
</evidence>
<accession>A0A091BNW6</accession>
<dbReference type="AlphaFoldDB" id="A0A091BNW6"/>
<protein>
    <recommendedName>
        <fullName evidence="2">LiaI-LiaF-like transmembrane region domain-containing protein</fullName>
    </recommendedName>
</protein>
<dbReference type="InterPro" id="IPR043726">
    <property type="entry name" value="LiaI-LiaF-like_TM1"/>
</dbReference>
<sequence>MKSNLVPALILIVLGALLLANNLVPEFRIWAVLVDWWPLALIVLGVSMLFKRG</sequence>
<keyword evidence="1" id="KW-1133">Transmembrane helix</keyword>
<dbReference type="Pfam" id="PF18917">
    <property type="entry name" value="LiaI-LiaF-like_TM1"/>
    <property type="match status" value="1"/>
</dbReference>
<evidence type="ECO:0000313" key="3">
    <source>
        <dbReference type="EMBL" id="KFN46020.1"/>
    </source>
</evidence>
<comment type="caution">
    <text evidence="3">The sequence shown here is derived from an EMBL/GenBank/DDBJ whole genome shotgun (WGS) entry which is preliminary data.</text>
</comment>
<dbReference type="STRING" id="1384054.N790_09065"/>
<organism evidence="3 4">
    <name type="scientific">Arenimonas malthae CC-JY-1</name>
    <dbReference type="NCBI Taxonomy" id="1384054"/>
    <lineage>
        <taxon>Bacteria</taxon>
        <taxon>Pseudomonadati</taxon>
        <taxon>Pseudomonadota</taxon>
        <taxon>Gammaproteobacteria</taxon>
        <taxon>Lysobacterales</taxon>
        <taxon>Lysobacteraceae</taxon>
        <taxon>Arenimonas</taxon>
    </lineage>
</organism>
<evidence type="ECO:0000256" key="1">
    <source>
        <dbReference type="SAM" id="Phobius"/>
    </source>
</evidence>
<feature type="domain" description="LiaI-LiaF-like transmembrane region" evidence="2">
    <location>
        <begin position="5"/>
        <end position="49"/>
    </location>
</feature>
<dbReference type="RefSeq" id="WP_169742174.1">
    <property type="nucleotide sequence ID" value="NZ_AVCH01000174.1"/>
</dbReference>
<evidence type="ECO:0000259" key="2">
    <source>
        <dbReference type="Pfam" id="PF18917"/>
    </source>
</evidence>
<proteinExistence type="predicted"/>
<reference evidence="3 4" key="1">
    <citation type="submission" date="2013-09" db="EMBL/GenBank/DDBJ databases">
        <title>Genome sequencing of Arenimonas malthae.</title>
        <authorList>
            <person name="Chen F."/>
            <person name="Wang G."/>
        </authorList>
    </citation>
    <scope>NUCLEOTIDE SEQUENCE [LARGE SCALE GENOMIC DNA]</scope>
    <source>
        <strain evidence="3 4">CC-JY-1</strain>
    </source>
</reference>
<dbReference type="PATRIC" id="fig|1384054.3.peg.1928"/>
<dbReference type="EMBL" id="AVCH01000174">
    <property type="protein sequence ID" value="KFN46020.1"/>
    <property type="molecule type" value="Genomic_DNA"/>
</dbReference>
<keyword evidence="4" id="KW-1185">Reference proteome</keyword>
<name>A0A091BNW6_9GAMM</name>
<gene>
    <name evidence="3" type="ORF">N790_09065</name>
</gene>